<evidence type="ECO:0000313" key="3">
    <source>
        <dbReference type="EMBL" id="CAK7325085.1"/>
    </source>
</evidence>
<protein>
    <submittedName>
        <fullName evidence="3">Uncharacterized protein</fullName>
    </submittedName>
</protein>
<evidence type="ECO:0000256" key="1">
    <source>
        <dbReference type="SAM" id="MobiDB-lite"/>
    </source>
</evidence>
<accession>A0AAV1QW96</accession>
<comment type="caution">
    <text evidence="3">The sequence shown here is derived from an EMBL/GenBank/DDBJ whole genome shotgun (WGS) entry which is preliminary data.</text>
</comment>
<dbReference type="EMBL" id="CAWUPB010000850">
    <property type="protein sequence ID" value="CAK7325085.1"/>
    <property type="molecule type" value="Genomic_DNA"/>
</dbReference>
<dbReference type="EMBL" id="CAWUPB010000131">
    <property type="protein sequence ID" value="CAK7323685.1"/>
    <property type="molecule type" value="Genomic_DNA"/>
</dbReference>
<name>A0AAV1QW96_9ROSI</name>
<gene>
    <name evidence="2" type="ORF">DCAF_LOCUS1314</name>
    <name evidence="3" type="ORF">DCAF_LOCUS2757</name>
</gene>
<dbReference type="AlphaFoldDB" id="A0AAV1QW96"/>
<feature type="region of interest" description="Disordered" evidence="1">
    <location>
        <begin position="46"/>
        <end position="66"/>
    </location>
</feature>
<evidence type="ECO:0000313" key="4">
    <source>
        <dbReference type="Proteomes" id="UP001314170"/>
    </source>
</evidence>
<proteinExistence type="predicted"/>
<dbReference type="Proteomes" id="UP001314170">
    <property type="component" value="Unassembled WGS sequence"/>
</dbReference>
<evidence type="ECO:0000313" key="2">
    <source>
        <dbReference type="EMBL" id="CAK7323685.1"/>
    </source>
</evidence>
<sequence length="66" mass="7497">MERNNRQEMRSYIINGLGCIKEKIFKDAPPSIKNVLSIVEVKVVSSQEGDKRQHDQNIGIVKGRNS</sequence>
<reference evidence="3 4" key="1">
    <citation type="submission" date="2024-01" db="EMBL/GenBank/DDBJ databases">
        <authorList>
            <person name="Waweru B."/>
        </authorList>
    </citation>
    <scope>NUCLEOTIDE SEQUENCE [LARGE SCALE GENOMIC DNA]</scope>
</reference>
<keyword evidence="4" id="KW-1185">Reference proteome</keyword>
<organism evidence="3 4">
    <name type="scientific">Dovyalis caffra</name>
    <dbReference type="NCBI Taxonomy" id="77055"/>
    <lineage>
        <taxon>Eukaryota</taxon>
        <taxon>Viridiplantae</taxon>
        <taxon>Streptophyta</taxon>
        <taxon>Embryophyta</taxon>
        <taxon>Tracheophyta</taxon>
        <taxon>Spermatophyta</taxon>
        <taxon>Magnoliopsida</taxon>
        <taxon>eudicotyledons</taxon>
        <taxon>Gunneridae</taxon>
        <taxon>Pentapetalae</taxon>
        <taxon>rosids</taxon>
        <taxon>fabids</taxon>
        <taxon>Malpighiales</taxon>
        <taxon>Salicaceae</taxon>
        <taxon>Flacourtieae</taxon>
        <taxon>Dovyalis</taxon>
    </lineage>
</organism>